<comment type="caution">
    <text evidence="1">The sequence shown here is derived from an EMBL/GenBank/DDBJ whole genome shotgun (WGS) entry which is preliminary data.</text>
</comment>
<dbReference type="Proteomes" id="UP000252355">
    <property type="component" value="Unassembled WGS sequence"/>
</dbReference>
<gene>
    <name evidence="1" type="ORF">OZSIB_3732</name>
</gene>
<evidence type="ECO:0000313" key="2">
    <source>
        <dbReference type="Proteomes" id="UP000252355"/>
    </source>
</evidence>
<protein>
    <submittedName>
        <fullName evidence="1">Uncharacterized protein</fullName>
    </submittedName>
</protein>
<reference evidence="1 2" key="1">
    <citation type="submission" date="2018-05" db="EMBL/GenBank/DDBJ databases">
        <title>A metagenomic window into the 2 km-deep terrestrial subsurface aquifer revealed taxonomically and functionally diverse microbial community comprising novel uncultured bacterial lineages.</title>
        <authorList>
            <person name="Kadnikov V.V."/>
            <person name="Mardanov A.V."/>
            <person name="Beletsky A.V."/>
            <person name="Banks D."/>
            <person name="Pimenov N.V."/>
            <person name="Frank Y.A."/>
            <person name="Karnachuk O.V."/>
            <person name="Ravin N.V."/>
        </authorList>
    </citation>
    <scope>NUCLEOTIDE SEQUENCE [LARGE SCALE GENOMIC DNA]</scope>
    <source>
        <strain evidence="1">BY5</strain>
    </source>
</reference>
<organism evidence="1 2">
    <name type="scientific">Candidatus Ozemobacter sibiricus</name>
    <dbReference type="NCBI Taxonomy" id="2268124"/>
    <lineage>
        <taxon>Bacteria</taxon>
        <taxon>Candidatus Ozemobacteria</taxon>
        <taxon>Candidatus Ozemobacterales</taxon>
        <taxon>Candidatus Ozemobacteraceae</taxon>
        <taxon>Candidatus Ozemobacter</taxon>
    </lineage>
</organism>
<accession>A0A367ZDF0</accession>
<name>A0A367ZDF0_9BACT</name>
<dbReference type="EMBL" id="QOQW01000038">
    <property type="protein sequence ID" value="RCK75789.1"/>
    <property type="molecule type" value="Genomic_DNA"/>
</dbReference>
<evidence type="ECO:0000313" key="1">
    <source>
        <dbReference type="EMBL" id="RCK75789.1"/>
    </source>
</evidence>
<dbReference type="AlphaFoldDB" id="A0A367ZDF0"/>
<proteinExistence type="predicted"/>
<sequence>MFNKLPLAKTREERLALLPMNLDRSLLPPEALWHNHKSQES</sequence>